<keyword evidence="5" id="KW-0408">Iron</keyword>
<comment type="cofactor">
    <cofactor evidence="1 7">
        <name>pyridoxal 5'-phosphate</name>
        <dbReference type="ChEBI" id="CHEBI:597326"/>
    </cofactor>
</comment>
<dbReference type="GO" id="GO:0046872">
    <property type="term" value="F:metal ion binding"/>
    <property type="evidence" value="ECO:0007669"/>
    <property type="project" value="UniProtKB-KW"/>
</dbReference>
<dbReference type="PIRSF" id="PIRSF005572">
    <property type="entry name" value="NifS"/>
    <property type="match status" value="1"/>
</dbReference>
<evidence type="ECO:0000256" key="7">
    <source>
        <dbReference type="RuleBase" id="RU004504"/>
    </source>
</evidence>
<dbReference type="Gene3D" id="3.40.640.10">
    <property type="entry name" value="Type I PLP-dependent aspartate aminotransferase-like (Major domain)"/>
    <property type="match status" value="1"/>
</dbReference>
<dbReference type="EMBL" id="QGTD01000008">
    <property type="protein sequence ID" value="PWU68355.1"/>
    <property type="molecule type" value="Genomic_DNA"/>
</dbReference>
<dbReference type="SUPFAM" id="SSF53383">
    <property type="entry name" value="PLP-dependent transferases"/>
    <property type="match status" value="1"/>
</dbReference>
<protein>
    <submittedName>
        <fullName evidence="9">Cysteine desulfurase</fullName>
    </submittedName>
</protein>
<dbReference type="InterPro" id="IPR015422">
    <property type="entry name" value="PyrdxlP-dep_Trfase_small"/>
</dbReference>
<accession>A0A317KY63</accession>
<keyword evidence="10" id="KW-1185">Reference proteome</keyword>
<keyword evidence="4" id="KW-0663">Pyridoxal phosphate</keyword>
<dbReference type="Proteomes" id="UP000245624">
    <property type="component" value="Unassembled WGS sequence"/>
</dbReference>
<dbReference type="Pfam" id="PF00266">
    <property type="entry name" value="Aminotran_5"/>
    <property type="match status" value="1"/>
</dbReference>
<dbReference type="InterPro" id="IPR016454">
    <property type="entry name" value="Cysteine_dSase"/>
</dbReference>
<dbReference type="NCBIfam" id="NF002806">
    <property type="entry name" value="PRK02948.1"/>
    <property type="match status" value="1"/>
</dbReference>
<dbReference type="RefSeq" id="WP_109984062.1">
    <property type="nucleotide sequence ID" value="NZ_QGTD01000008.1"/>
</dbReference>
<dbReference type="Gene3D" id="1.10.260.50">
    <property type="match status" value="1"/>
</dbReference>
<comment type="caution">
    <text evidence="9">The sequence shown here is derived from an EMBL/GenBank/DDBJ whole genome shotgun (WGS) entry which is preliminary data.</text>
</comment>
<keyword evidence="6" id="KW-0411">Iron-sulfur</keyword>
<dbReference type="InterPro" id="IPR000192">
    <property type="entry name" value="Aminotrans_V_dom"/>
</dbReference>
<reference evidence="9 10" key="1">
    <citation type="submission" date="2018-05" db="EMBL/GenBank/DDBJ databases">
        <title>Genomic analysis of Gracilibacillus dipsosauri DD1 reveals novel features of a salt-tolerant amylase.</title>
        <authorList>
            <person name="Deutch C.E."/>
            <person name="Yang S."/>
        </authorList>
    </citation>
    <scope>NUCLEOTIDE SEQUENCE [LARGE SCALE GENOMIC DNA]</scope>
    <source>
        <strain evidence="9 10">DD1</strain>
    </source>
</reference>
<proteinExistence type="inferred from homology"/>
<feature type="domain" description="Aminotransferase class V" evidence="8">
    <location>
        <begin position="2"/>
        <end position="365"/>
    </location>
</feature>
<dbReference type="PANTHER" id="PTHR11601">
    <property type="entry name" value="CYSTEINE DESULFURYLASE FAMILY MEMBER"/>
    <property type="match status" value="1"/>
</dbReference>
<evidence type="ECO:0000256" key="2">
    <source>
        <dbReference type="ARBA" id="ARBA00006490"/>
    </source>
</evidence>
<name>A0A317KY63_9BACI</name>
<evidence type="ECO:0000313" key="10">
    <source>
        <dbReference type="Proteomes" id="UP000245624"/>
    </source>
</evidence>
<dbReference type="PROSITE" id="PS00595">
    <property type="entry name" value="AA_TRANSFER_CLASS_5"/>
    <property type="match status" value="1"/>
</dbReference>
<evidence type="ECO:0000259" key="8">
    <source>
        <dbReference type="Pfam" id="PF00266"/>
    </source>
</evidence>
<dbReference type="InterPro" id="IPR015424">
    <property type="entry name" value="PyrdxlP-dep_Trfase"/>
</dbReference>
<dbReference type="Gene3D" id="3.90.1150.10">
    <property type="entry name" value="Aspartate Aminotransferase, domain 1"/>
    <property type="match status" value="1"/>
</dbReference>
<dbReference type="OrthoDB" id="9808002at2"/>
<dbReference type="InterPro" id="IPR020578">
    <property type="entry name" value="Aminotrans_V_PyrdxlP_BS"/>
</dbReference>
<dbReference type="GO" id="GO:0051536">
    <property type="term" value="F:iron-sulfur cluster binding"/>
    <property type="evidence" value="ECO:0007669"/>
    <property type="project" value="UniProtKB-KW"/>
</dbReference>
<evidence type="ECO:0000256" key="5">
    <source>
        <dbReference type="ARBA" id="ARBA00023004"/>
    </source>
</evidence>
<evidence type="ECO:0000256" key="4">
    <source>
        <dbReference type="ARBA" id="ARBA00022898"/>
    </source>
</evidence>
<evidence type="ECO:0000256" key="3">
    <source>
        <dbReference type="ARBA" id="ARBA00022723"/>
    </source>
</evidence>
<evidence type="ECO:0000256" key="6">
    <source>
        <dbReference type="ARBA" id="ARBA00023014"/>
    </source>
</evidence>
<dbReference type="AlphaFoldDB" id="A0A317KY63"/>
<evidence type="ECO:0000313" key="9">
    <source>
        <dbReference type="EMBL" id="PWU68355.1"/>
    </source>
</evidence>
<sequence>MIYCDYAATTPMSEQALTMYQTVARKYYGNASSLHDTGSKAQDILEQARNILARSLGVDASRLFFTSGGTESNILAIDTILRSAPPHEKKHIITSTVEHSSIYYYLKQMDRSEMIDVTFLACPNNGSIDMNELARSIQSNTCLVSIQHVNSETGIQQPIEEIGKLLRTRNIAFHSDFVQSFGKIKIDLRQLPVDAISISSHKIYGPKGVGAVYFHPNIFLKPHPISTNHEKGIRPGTVDVASIAAFVTAVEEMNHHLDQHFYYLKNIQHTFIDQIRHNKTGLTPIFVGESMHCPSIVGCISDHTQGDYLMLEYNRFEIAISTGSACGLGQSGIPRSIQPFIQDEEEGRRFIRFSFSHLTTEEDLEMIIRVSKQIGEKFVEV</sequence>
<comment type="similarity">
    <text evidence="2">Belongs to the class-V pyridoxal-phosphate-dependent aminotransferase family. NifS/IscS subfamily.</text>
</comment>
<evidence type="ECO:0000256" key="1">
    <source>
        <dbReference type="ARBA" id="ARBA00001933"/>
    </source>
</evidence>
<gene>
    <name evidence="9" type="ORF">DLJ74_07850</name>
</gene>
<dbReference type="InterPro" id="IPR015421">
    <property type="entry name" value="PyrdxlP-dep_Trfase_major"/>
</dbReference>
<organism evidence="9 10">
    <name type="scientific">Gracilibacillus dipsosauri</name>
    <dbReference type="NCBI Taxonomy" id="178340"/>
    <lineage>
        <taxon>Bacteria</taxon>
        <taxon>Bacillati</taxon>
        <taxon>Bacillota</taxon>
        <taxon>Bacilli</taxon>
        <taxon>Bacillales</taxon>
        <taxon>Bacillaceae</taxon>
        <taxon>Gracilibacillus</taxon>
    </lineage>
</organism>
<dbReference type="GO" id="GO:0003824">
    <property type="term" value="F:catalytic activity"/>
    <property type="evidence" value="ECO:0007669"/>
    <property type="project" value="UniProtKB-ARBA"/>
</dbReference>
<keyword evidence="3" id="KW-0479">Metal-binding</keyword>
<dbReference type="PANTHER" id="PTHR11601:SF36">
    <property type="entry name" value="CYSTEINE DESULFURASE NIFS-RELATED"/>
    <property type="match status" value="1"/>
</dbReference>